<feature type="compositionally biased region" description="Polar residues" evidence="1">
    <location>
        <begin position="13"/>
        <end position="44"/>
    </location>
</feature>
<dbReference type="EMBL" id="JAPQKN010000004">
    <property type="protein sequence ID" value="KAJ5160147.1"/>
    <property type="molecule type" value="Genomic_DNA"/>
</dbReference>
<dbReference type="RefSeq" id="XP_056541705.1">
    <property type="nucleotide sequence ID" value="XM_056689276.1"/>
</dbReference>
<sequence>MPSKPDQQRRLFNLSQDTKPASRSSEPSSGKNQAQQSESANMGPNQLLGEHMDATGNPVLDPPTPTKQGKGNLTEEPDLFEAMNAETADFD</sequence>
<evidence type="ECO:0000313" key="2">
    <source>
        <dbReference type="EMBL" id="KAJ5160147.1"/>
    </source>
</evidence>
<dbReference type="OrthoDB" id="4476768at2759"/>
<comment type="caution">
    <text evidence="2">The sequence shown here is derived from an EMBL/GenBank/DDBJ whole genome shotgun (WGS) entry which is preliminary data.</text>
</comment>
<proteinExistence type="predicted"/>
<protein>
    <submittedName>
        <fullName evidence="2">Uncharacterized protein</fullName>
    </submittedName>
</protein>
<gene>
    <name evidence="2" type="ORF">N7482_007151</name>
</gene>
<evidence type="ECO:0000313" key="3">
    <source>
        <dbReference type="Proteomes" id="UP001149163"/>
    </source>
</evidence>
<reference evidence="2" key="1">
    <citation type="submission" date="2022-11" db="EMBL/GenBank/DDBJ databases">
        <authorList>
            <person name="Petersen C."/>
        </authorList>
    </citation>
    <scope>NUCLEOTIDE SEQUENCE</scope>
    <source>
        <strain evidence="2">IBT 26290</strain>
    </source>
</reference>
<feature type="region of interest" description="Disordered" evidence="1">
    <location>
        <begin position="1"/>
        <end position="91"/>
    </location>
</feature>
<evidence type="ECO:0000256" key="1">
    <source>
        <dbReference type="SAM" id="MobiDB-lite"/>
    </source>
</evidence>
<keyword evidence="3" id="KW-1185">Reference proteome</keyword>
<accession>A0A9W9HW88</accession>
<organism evidence="2 3">
    <name type="scientific">Penicillium canariense</name>
    <dbReference type="NCBI Taxonomy" id="189055"/>
    <lineage>
        <taxon>Eukaryota</taxon>
        <taxon>Fungi</taxon>
        <taxon>Dikarya</taxon>
        <taxon>Ascomycota</taxon>
        <taxon>Pezizomycotina</taxon>
        <taxon>Eurotiomycetes</taxon>
        <taxon>Eurotiomycetidae</taxon>
        <taxon>Eurotiales</taxon>
        <taxon>Aspergillaceae</taxon>
        <taxon>Penicillium</taxon>
    </lineage>
</organism>
<dbReference type="AlphaFoldDB" id="A0A9W9HW88"/>
<reference evidence="2" key="2">
    <citation type="journal article" date="2023" name="IMA Fungus">
        <title>Comparative genomic study of the Penicillium genus elucidates a diverse pangenome and 15 lateral gene transfer events.</title>
        <authorList>
            <person name="Petersen C."/>
            <person name="Sorensen T."/>
            <person name="Nielsen M.R."/>
            <person name="Sondergaard T.E."/>
            <person name="Sorensen J.L."/>
            <person name="Fitzpatrick D.A."/>
            <person name="Frisvad J.C."/>
            <person name="Nielsen K.L."/>
        </authorList>
    </citation>
    <scope>NUCLEOTIDE SEQUENCE</scope>
    <source>
        <strain evidence="2">IBT 26290</strain>
    </source>
</reference>
<dbReference type="Proteomes" id="UP001149163">
    <property type="component" value="Unassembled WGS sequence"/>
</dbReference>
<name>A0A9W9HW88_9EURO</name>
<dbReference type="GeneID" id="81428452"/>